<keyword evidence="4" id="KW-1185">Reference proteome</keyword>
<feature type="compositionally biased region" description="Basic and acidic residues" evidence="1">
    <location>
        <begin position="13"/>
        <end position="28"/>
    </location>
</feature>
<reference evidence="5" key="2">
    <citation type="journal article" date="2018" name="Nat. Microbiol.">
        <title>Leveraging single-cell genomics to expand the fungal tree of life.</title>
        <authorList>
            <person name="Ahrendt S.R."/>
            <person name="Quandt C.A."/>
            <person name="Ciobanu D."/>
            <person name="Clum A."/>
            <person name="Salamov A."/>
            <person name="Andreopoulos B."/>
            <person name="Cheng J.F."/>
            <person name="Woyke T."/>
            <person name="Pelin A."/>
            <person name="Henrissat B."/>
            <person name="Reynolds N.K."/>
            <person name="Benny G.L."/>
            <person name="Smith M.E."/>
            <person name="James T.Y."/>
            <person name="Grigoriev I.V."/>
        </authorList>
    </citation>
    <scope>NUCLEOTIDE SEQUENCE [LARGE SCALE GENOMIC DNA]</scope>
    <source>
        <strain evidence="5">CSF55</strain>
    </source>
</reference>
<evidence type="ECO:0000313" key="2">
    <source>
        <dbReference type="EMBL" id="EPZ35927.1"/>
    </source>
</evidence>
<evidence type="ECO:0000313" key="3">
    <source>
        <dbReference type="EMBL" id="RKP19890.1"/>
    </source>
</evidence>
<proteinExistence type="predicted"/>
<feature type="compositionally biased region" description="Basic and acidic residues" evidence="1">
    <location>
        <begin position="70"/>
        <end position="79"/>
    </location>
</feature>
<reference evidence="2 4" key="1">
    <citation type="journal article" date="2013" name="Curr. Biol.">
        <title>Shared signatures of parasitism and phylogenomics unite Cryptomycota and microsporidia.</title>
        <authorList>
            <person name="James T.Y."/>
            <person name="Pelin A."/>
            <person name="Bonen L."/>
            <person name="Ahrendt S."/>
            <person name="Sain D."/>
            <person name="Corradi N."/>
            <person name="Stajich J.E."/>
        </authorList>
    </citation>
    <scope>NUCLEOTIDE SEQUENCE [LARGE SCALE GENOMIC DNA]</scope>
    <source>
        <strain evidence="2 4">CSF55</strain>
        <strain evidence="2 4">CSF55</strain>
    </source>
</reference>
<dbReference type="STRING" id="988480.A0A075B009"/>
<evidence type="ECO:0000313" key="4">
    <source>
        <dbReference type="Proteomes" id="UP000030755"/>
    </source>
</evidence>
<reference evidence="3" key="3">
    <citation type="submission" date="2018-08" db="EMBL/GenBank/DDBJ databases">
        <title>Leveraging single-cell genomics to expand the Fungal Tree of Life.</title>
        <authorList>
            <consortium name="DOE Joint Genome Institute"/>
            <person name="Ahrendt S.R."/>
            <person name="Quandt C.A."/>
            <person name="Ciobanu D."/>
            <person name="Clum A."/>
            <person name="Salamov A."/>
            <person name="Andreopoulos B."/>
            <person name="Cheng J.-F."/>
            <person name="Woyke T."/>
            <person name="Pelin A."/>
            <person name="Henrissat B."/>
            <person name="Reynolds N."/>
            <person name="Benny G.L."/>
            <person name="Smith M.E."/>
            <person name="James T.Y."/>
            <person name="Grigoriev I.V."/>
        </authorList>
    </citation>
    <scope>NUCLEOTIDE SEQUENCE</scope>
    <source>
        <strain evidence="3">CSF55</strain>
    </source>
</reference>
<dbReference type="AlphaFoldDB" id="A0A075B009"/>
<dbReference type="HOGENOM" id="CLU_082235_0_0_1"/>
<dbReference type="EMBL" id="KE560715">
    <property type="protein sequence ID" value="EPZ35927.1"/>
    <property type="molecule type" value="Genomic_DNA"/>
</dbReference>
<name>A0A075B009_ROZAC</name>
<dbReference type="EMBL" id="ML005143">
    <property type="protein sequence ID" value="RKP19890.1"/>
    <property type="molecule type" value="Genomic_DNA"/>
</dbReference>
<evidence type="ECO:0000256" key="1">
    <source>
        <dbReference type="SAM" id="MobiDB-lite"/>
    </source>
</evidence>
<evidence type="ECO:0000313" key="5">
    <source>
        <dbReference type="Proteomes" id="UP000281549"/>
    </source>
</evidence>
<accession>A0A075B009</accession>
<sequence>MIIEPDDIPPLEDMSHVFDKPKNQKNELLEPNATKSKIIEDKVKLKKNELSGFKKGFLNKPLTSKKTNSSHKDSPIRSNDDKFVFREVQDAMKETNKTLESRKSEWMNNDLFEKLQQDHELSKAMEDPGFYSMLNMIIQQPQIAPKIMQDYPHLQPVLQKLLKILGEHFTGIGEKQEKEQLEKNIKELPVHEQELVNRVLERPDIQEILRDKEMLRFLEKLRVDPNGTQADIQKASSSFRNKLRKLSEVGLLQIDI</sequence>
<dbReference type="Gene3D" id="1.10.260.100">
    <property type="match status" value="2"/>
</dbReference>
<dbReference type="Proteomes" id="UP000281549">
    <property type="component" value="Unassembled WGS sequence"/>
</dbReference>
<feature type="region of interest" description="Disordered" evidence="1">
    <location>
        <begin position="1"/>
        <end position="33"/>
    </location>
</feature>
<dbReference type="OrthoDB" id="71407at2759"/>
<organism evidence="2 4">
    <name type="scientific">Rozella allomycis (strain CSF55)</name>
    <dbReference type="NCBI Taxonomy" id="988480"/>
    <lineage>
        <taxon>Eukaryota</taxon>
        <taxon>Fungi</taxon>
        <taxon>Fungi incertae sedis</taxon>
        <taxon>Cryptomycota</taxon>
        <taxon>Cryptomycota incertae sedis</taxon>
        <taxon>Rozella</taxon>
    </lineage>
</organism>
<gene>
    <name evidence="2" type="ORF">O9G_005386</name>
    <name evidence="3" type="ORF">ROZALSC1DRAFT_28565</name>
</gene>
<feature type="compositionally biased region" description="Acidic residues" evidence="1">
    <location>
        <begin position="1"/>
        <end position="10"/>
    </location>
</feature>
<protein>
    <submittedName>
        <fullName evidence="2">Uncharacterized protein</fullName>
    </submittedName>
</protein>
<feature type="region of interest" description="Disordered" evidence="1">
    <location>
        <begin position="55"/>
        <end position="79"/>
    </location>
</feature>
<dbReference type="Proteomes" id="UP000030755">
    <property type="component" value="Unassembled WGS sequence"/>
</dbReference>